<proteinExistence type="evidence at protein level"/>
<keyword id="KW-0903">Direct protein sequencing</keyword>
<sequence>DAAQVPDFATAVQNLHTLSEAAHKIQETLGL</sequence>
<feature type="non-terminal residue" evidence="1">
    <location>
        <position position="31"/>
    </location>
</feature>
<dbReference type="PIR" id="B60363">
    <property type="entry name" value="B60363"/>
</dbReference>
<feature type="non-terminal residue" evidence="1">
    <location>
        <position position="1"/>
    </location>
</feature>
<name>Q7M480_MELDI</name>
<accession>Q7M480</accession>
<dbReference type="AlphaFoldDB" id="Q7M480"/>
<reference evidence="1" key="1">
    <citation type="journal article" date="1990" name="Insect Biochem.">
        <title>Characterization of apolipophorin III from Barytettix psolus and Melanoplus differentialis.</title>
        <authorList>
            <person name="Ryan R.O."/>
            <person name="Ziegler R."/>
            <person name="Van der Horst D.J."/>
            <person name="Law J.H."/>
        </authorList>
    </citation>
    <scope>PROTEIN SEQUENCE</scope>
</reference>
<organism evidence="1">
    <name type="scientific">Melanoplus differentialis</name>
    <name type="common">Differential grasshopper</name>
    <dbReference type="NCBI Taxonomy" id="30253"/>
    <lineage>
        <taxon>Eukaryota</taxon>
        <taxon>Metazoa</taxon>
        <taxon>Ecdysozoa</taxon>
        <taxon>Arthropoda</taxon>
        <taxon>Hexapoda</taxon>
        <taxon>Insecta</taxon>
        <taxon>Pterygota</taxon>
        <taxon>Neoptera</taxon>
        <taxon>Polyneoptera</taxon>
        <taxon>Orthoptera</taxon>
        <taxon>Caelifera</taxon>
        <taxon>Acrididea</taxon>
        <taxon>Acridomorpha</taxon>
        <taxon>Acridoidea</taxon>
        <taxon>Acrididae</taxon>
        <taxon>Melanoplinae</taxon>
        <taxon>Melanoplini</taxon>
        <taxon>Melanoplus</taxon>
    </lineage>
</organism>
<evidence type="ECO:0000313" key="1">
    <source>
        <dbReference type="PIR" id="B60363"/>
    </source>
</evidence>
<protein>
    <submittedName>
        <fullName evidence="1">Apolipophorin III</fullName>
    </submittedName>
</protein>